<dbReference type="InterPro" id="IPR003961">
    <property type="entry name" value="FN3_dom"/>
</dbReference>
<evidence type="ECO:0000313" key="3">
    <source>
        <dbReference type="EMBL" id="RGK51374.1"/>
    </source>
</evidence>
<dbReference type="SUPFAM" id="SSF49265">
    <property type="entry name" value="Fibronectin type III"/>
    <property type="match status" value="1"/>
</dbReference>
<organism evidence="3 6">
    <name type="scientific">Phocaeicola plebeius</name>
    <dbReference type="NCBI Taxonomy" id="310297"/>
    <lineage>
        <taxon>Bacteria</taxon>
        <taxon>Pseudomonadati</taxon>
        <taxon>Bacteroidota</taxon>
        <taxon>Bacteroidia</taxon>
        <taxon>Bacteroidales</taxon>
        <taxon>Bacteroidaceae</taxon>
        <taxon>Phocaeicola</taxon>
    </lineage>
</organism>
<proteinExistence type="predicted"/>
<dbReference type="Pfam" id="PF25275">
    <property type="entry name" value="Golvesin_C"/>
    <property type="match status" value="1"/>
</dbReference>
<evidence type="ECO:0000259" key="2">
    <source>
        <dbReference type="PROSITE" id="PS50853"/>
    </source>
</evidence>
<dbReference type="Proteomes" id="UP000260862">
    <property type="component" value="Unassembled WGS sequence"/>
</dbReference>
<dbReference type="SMART" id="SM00060">
    <property type="entry name" value="FN3"/>
    <property type="match status" value="1"/>
</dbReference>
<dbReference type="STRING" id="310297.BHV76_04485"/>
<dbReference type="GO" id="GO:0016829">
    <property type="term" value="F:lyase activity"/>
    <property type="evidence" value="ECO:0007669"/>
    <property type="project" value="UniProtKB-KW"/>
</dbReference>
<keyword evidence="1" id="KW-0732">Signal</keyword>
<dbReference type="InterPro" id="IPR013783">
    <property type="entry name" value="Ig-like_fold"/>
</dbReference>
<dbReference type="InterPro" id="IPR033803">
    <property type="entry name" value="CBD-like_Golvesin-Xly"/>
</dbReference>
<name>A0A3E4MPE4_9BACT</name>
<sequence>MYMNKFAILLSGFLCLAGAVSGQSLEQTTEQRLKDFFTSYETSYARIGKCKLERFEVEHEKKVLRVYANPAFGYQPFTEENVSAIYRLLKQSLPGPVNYYTLQVYADGKLIEDLVPNAYRKKQDKTRLYGKLEAKGNPWVTNVSRPYEISRGLEGRHIALWQSHGKVYRNERNEWRWQRPRLFCTTEDLFTQSFVVPYLIPMLENAGAVVFTPRERDWQRYEVIVDNNTCTKGSHYLEVEDKKYRWQDTDKPGFAQKYQQYPDNYNPFTDGTARFIPTQGQPEKAFAEWIPDIPEKGKYAVYVSYQTLPESVSDAKYLVFHNGGVTEFKVNQQMGGGTWVYLGTFEFDKGRNDYGMVVLSNESSQKGVVCADAVRFGGGMGNIVRGGQVSGVPRYLEGARYWAQWAGMPYPVYSKSEGKNDYTDDINARSLTVNYLSGGSVYNPTEEGLKVPFEMTLGLHSDAGFKTDDELVGSLGIYTTDFNDGKLNSGVSRYASRDLTDMVLTGLQRDISSRFGVQWARRSMWNRNYSETRLPAVPSMILELLSHQNFADMKWGHNPDFKFTVGRSVYKSVLKFLSTMHGTDYVVQPLPVNHFAIREGKKKNTFTLNWNPVEDVMEPTAKPQGYIVYTRVGYGGFDNGVYVRKPEYTVKVEPGLTYSFKVTAVNRGGESFPSEILSAYKAKRSKGTLLIVNGFDATSGPAEVNSALLQGFDLKADPGIPDGQTPAYCGYQQGFNRDKAGLETGDGLGVSDDVLEGRLIAGNTRDYVFVHGKAIQRAGRYSFVSCSDETLESGSTDLTHYDMVDLICGADAKTFSASMREALAGYCRQGGRLLVSGSKWGENLQKDDFGKNVLKCTYGGRFSNLSSAPVKGAGTSFRIQGGANESIYAVPSMECVMPVEGAYSAFAYTNGNYGSGTVYRGEDYRTFVLGFPLECVENADVRTYLMQTIVQTLLSKKRR</sequence>
<dbReference type="PROSITE" id="PS50853">
    <property type="entry name" value="FN3"/>
    <property type="match status" value="1"/>
</dbReference>
<evidence type="ECO:0000313" key="6">
    <source>
        <dbReference type="Proteomes" id="UP000260862"/>
    </source>
</evidence>
<feature type="chain" id="PRO_5041810482" evidence="1">
    <location>
        <begin position="23"/>
        <end position="959"/>
    </location>
</feature>
<reference evidence="5 6" key="1">
    <citation type="submission" date="2018-08" db="EMBL/GenBank/DDBJ databases">
        <title>A genome reference for cultivated species of the human gut microbiota.</title>
        <authorList>
            <person name="Zou Y."/>
            <person name="Xue W."/>
            <person name="Luo G."/>
        </authorList>
    </citation>
    <scope>NUCLEOTIDE SEQUENCE [LARGE SCALE GENOMIC DNA]</scope>
    <source>
        <strain evidence="4 5">OM08-14</strain>
        <strain evidence="3 6">TF10-3AC</strain>
    </source>
</reference>
<dbReference type="Proteomes" id="UP000260780">
    <property type="component" value="Unassembled WGS sequence"/>
</dbReference>
<evidence type="ECO:0000256" key="1">
    <source>
        <dbReference type="SAM" id="SignalP"/>
    </source>
</evidence>
<protein>
    <submittedName>
        <fullName evidence="3">Xanthan lyase</fullName>
    </submittedName>
</protein>
<feature type="domain" description="Fibronectin type-III" evidence="2">
    <location>
        <begin position="588"/>
        <end position="685"/>
    </location>
</feature>
<evidence type="ECO:0000313" key="4">
    <source>
        <dbReference type="EMBL" id="RGM34760.1"/>
    </source>
</evidence>
<evidence type="ECO:0000313" key="5">
    <source>
        <dbReference type="Proteomes" id="UP000260780"/>
    </source>
</evidence>
<dbReference type="AlphaFoldDB" id="A0A3E4MPE4"/>
<dbReference type="InterPro" id="IPR036116">
    <property type="entry name" value="FN3_sf"/>
</dbReference>
<dbReference type="EMBL" id="QSTF01000063">
    <property type="protein sequence ID" value="RGM34760.1"/>
    <property type="molecule type" value="Genomic_DNA"/>
</dbReference>
<feature type="signal peptide" evidence="1">
    <location>
        <begin position="1"/>
        <end position="22"/>
    </location>
</feature>
<keyword evidence="6" id="KW-1185">Reference proteome</keyword>
<gene>
    <name evidence="4" type="ORF">DXC17_15855</name>
    <name evidence="3" type="ORF">DXD04_15255</name>
</gene>
<keyword evidence="3" id="KW-0456">Lyase</keyword>
<dbReference type="CDD" id="cd00063">
    <property type="entry name" value="FN3"/>
    <property type="match status" value="1"/>
</dbReference>
<comment type="caution">
    <text evidence="3">The sequence shown here is derived from an EMBL/GenBank/DDBJ whole genome shotgun (WGS) entry which is preliminary data.</text>
</comment>
<accession>A0A3E4MPE4</accession>
<dbReference type="EMBL" id="QSQT01000043">
    <property type="protein sequence ID" value="RGK51374.1"/>
    <property type="molecule type" value="Genomic_DNA"/>
</dbReference>
<dbReference type="RefSeq" id="WP_117674037.1">
    <property type="nucleotide sequence ID" value="NZ_CABOGR010000043.1"/>
</dbReference>
<dbReference type="Gene3D" id="2.60.40.10">
    <property type="entry name" value="Immunoglobulins"/>
    <property type="match status" value="1"/>
</dbReference>